<protein>
    <submittedName>
        <fullName evidence="6">Muscle-specific protein 300 kD-like protein</fullName>
    </submittedName>
</protein>
<dbReference type="GO" id="GO:0005737">
    <property type="term" value="C:cytoplasm"/>
    <property type="evidence" value="ECO:0007669"/>
    <property type="project" value="TreeGrafter"/>
</dbReference>
<evidence type="ECO:0000256" key="2">
    <source>
        <dbReference type="ARBA" id="ARBA00022692"/>
    </source>
</evidence>
<keyword evidence="5" id="KW-0472">Membrane</keyword>
<dbReference type="PANTHER" id="PTHR47535">
    <property type="entry name" value="MUSCLE-SPECIFIC PROTEIN 300 KDA, ISOFORM G"/>
    <property type="match status" value="1"/>
</dbReference>
<reference evidence="6" key="2">
    <citation type="journal article" date="2017" name="J. Med. Entomol.">
        <title>Transcriptome Analysis of the Triatoma infestans (Hemiptera: Reduviidae) Integument.</title>
        <authorList>
            <person name="Calderon-Fernandez G.M."/>
            <person name="Moriconi D.E."/>
            <person name="Dulbecco A.B."/>
            <person name="Juarez M.P."/>
        </authorList>
    </citation>
    <scope>NUCLEOTIDE SEQUENCE</scope>
    <source>
        <strain evidence="6">Int1</strain>
        <tissue evidence="6">Integument</tissue>
    </source>
</reference>
<dbReference type="EMBL" id="GEMB01006165">
    <property type="protein sequence ID" value="JAR97162.1"/>
    <property type="molecule type" value="Transcribed_RNA"/>
</dbReference>
<keyword evidence="2" id="KW-0812">Transmembrane</keyword>
<evidence type="ECO:0000256" key="5">
    <source>
        <dbReference type="ARBA" id="ARBA00023136"/>
    </source>
</evidence>
<dbReference type="GO" id="GO:0007097">
    <property type="term" value="P:nuclear migration"/>
    <property type="evidence" value="ECO:0007669"/>
    <property type="project" value="TreeGrafter"/>
</dbReference>
<organism evidence="6">
    <name type="scientific">Triatoma infestans</name>
    <name type="common">Assassin bug</name>
    <dbReference type="NCBI Taxonomy" id="30076"/>
    <lineage>
        <taxon>Eukaryota</taxon>
        <taxon>Metazoa</taxon>
        <taxon>Ecdysozoa</taxon>
        <taxon>Arthropoda</taxon>
        <taxon>Hexapoda</taxon>
        <taxon>Insecta</taxon>
        <taxon>Pterygota</taxon>
        <taxon>Neoptera</taxon>
        <taxon>Paraneoptera</taxon>
        <taxon>Hemiptera</taxon>
        <taxon>Heteroptera</taxon>
        <taxon>Panheteroptera</taxon>
        <taxon>Cimicomorpha</taxon>
        <taxon>Reduviidae</taxon>
        <taxon>Triatominae</taxon>
        <taxon>Triatoma</taxon>
    </lineage>
</organism>
<feature type="non-terminal residue" evidence="6">
    <location>
        <position position="87"/>
    </location>
</feature>
<keyword evidence="4" id="KW-1133">Transmembrane helix</keyword>
<sequence>EHVNERWMQDLHNATQDLKKCLPFEEQKQVQESSNKLQEQWKKVETLAPLHLIKMDFRLDEANLRKYLKDMEKELNSQIQAFNKMKI</sequence>
<dbReference type="AlphaFoldDB" id="A0A170W339"/>
<evidence type="ECO:0000256" key="3">
    <source>
        <dbReference type="ARBA" id="ARBA00022737"/>
    </source>
</evidence>
<evidence type="ECO:0000313" key="6">
    <source>
        <dbReference type="EMBL" id="JAR97162.1"/>
    </source>
</evidence>
<proteinExistence type="predicted"/>
<evidence type="ECO:0000256" key="4">
    <source>
        <dbReference type="ARBA" id="ARBA00022989"/>
    </source>
</evidence>
<dbReference type="GO" id="GO:0005640">
    <property type="term" value="C:nuclear outer membrane"/>
    <property type="evidence" value="ECO:0007669"/>
    <property type="project" value="TreeGrafter"/>
</dbReference>
<comment type="subcellular location">
    <subcellularLocation>
        <location evidence="1">Membrane</location>
    </subcellularLocation>
</comment>
<dbReference type="PANTHER" id="PTHR47535:SF1">
    <property type="entry name" value="NESPRIN-1"/>
    <property type="match status" value="1"/>
</dbReference>
<dbReference type="InterPro" id="IPR052403">
    <property type="entry name" value="LINC-complex_assoc"/>
</dbReference>
<keyword evidence="3" id="KW-0677">Repeat</keyword>
<dbReference type="GO" id="GO:0051015">
    <property type="term" value="F:actin filament binding"/>
    <property type="evidence" value="ECO:0007669"/>
    <property type="project" value="TreeGrafter"/>
</dbReference>
<reference evidence="6" key="1">
    <citation type="submission" date="2016-04" db="EMBL/GenBank/DDBJ databases">
        <authorList>
            <person name="Calderon-Fernandez G.M.Sr."/>
        </authorList>
    </citation>
    <scope>NUCLEOTIDE SEQUENCE</scope>
    <source>
        <strain evidence="6">Int1</strain>
        <tissue evidence="6">Integument</tissue>
    </source>
</reference>
<feature type="non-terminal residue" evidence="6">
    <location>
        <position position="1"/>
    </location>
</feature>
<accession>A0A170W339</accession>
<dbReference type="GO" id="GO:0034993">
    <property type="term" value="C:meiotic nuclear membrane microtubule tethering complex"/>
    <property type="evidence" value="ECO:0007669"/>
    <property type="project" value="TreeGrafter"/>
</dbReference>
<evidence type="ECO:0000256" key="1">
    <source>
        <dbReference type="ARBA" id="ARBA00004370"/>
    </source>
</evidence>
<name>A0A170W339_TRIIF</name>